<name>A0A2M8P7N1_9CHLR</name>
<keyword evidence="1" id="KW-1133">Transmembrane helix</keyword>
<evidence type="ECO:0000256" key="1">
    <source>
        <dbReference type="SAM" id="Phobius"/>
    </source>
</evidence>
<dbReference type="Proteomes" id="UP000229681">
    <property type="component" value="Unassembled WGS sequence"/>
</dbReference>
<feature type="transmembrane region" description="Helical" evidence="1">
    <location>
        <begin position="41"/>
        <end position="64"/>
    </location>
</feature>
<gene>
    <name evidence="2" type="ORF">CUN49_18375</name>
</gene>
<evidence type="ECO:0000313" key="3">
    <source>
        <dbReference type="Proteomes" id="UP000229681"/>
    </source>
</evidence>
<organism evidence="2 3">
    <name type="scientific">Candidatus Thermofonsia Clade 1 bacterium</name>
    <dbReference type="NCBI Taxonomy" id="2364210"/>
    <lineage>
        <taxon>Bacteria</taxon>
        <taxon>Bacillati</taxon>
        <taxon>Chloroflexota</taxon>
        <taxon>Candidatus Thermofontia</taxon>
        <taxon>Candidatus Thermofonsia Clade 1</taxon>
    </lineage>
</organism>
<dbReference type="EMBL" id="PGTM01000894">
    <property type="protein sequence ID" value="PJF33524.1"/>
    <property type="molecule type" value="Genomic_DNA"/>
</dbReference>
<evidence type="ECO:0000313" key="2">
    <source>
        <dbReference type="EMBL" id="PJF33524.1"/>
    </source>
</evidence>
<protein>
    <submittedName>
        <fullName evidence="2">Uncharacterized protein</fullName>
    </submittedName>
</protein>
<comment type="caution">
    <text evidence="2">The sequence shown here is derived from an EMBL/GenBank/DDBJ whole genome shotgun (WGS) entry which is preliminary data.</text>
</comment>
<reference evidence="2 3" key="1">
    <citation type="submission" date="2017-11" db="EMBL/GenBank/DDBJ databases">
        <title>Evolution of Phototrophy in the Chloroflexi Phylum Driven by Horizontal Gene Transfer.</title>
        <authorList>
            <person name="Ward L.M."/>
            <person name="Hemp J."/>
            <person name="Shih P.M."/>
            <person name="Mcglynn S.E."/>
            <person name="Fischer W."/>
        </authorList>
    </citation>
    <scope>NUCLEOTIDE SEQUENCE [LARGE SCALE GENOMIC DNA]</scope>
    <source>
        <strain evidence="2">JP3_13</strain>
    </source>
</reference>
<keyword evidence="1" id="KW-0812">Transmembrane</keyword>
<sequence length="107" mass="11709">MLVKFANDPQLLPRLQAIQPFARNNSAELARITPSFFNSNLTPFLCVIGAAVVIGGAVIFNMIIPFSTLIRRKPTTASTVVEGQEAERRRLIEEAKKKEAELAAAQA</sequence>
<accession>A0A2M8P7N1</accession>
<dbReference type="AlphaFoldDB" id="A0A2M8P7N1"/>
<keyword evidence="1" id="KW-0472">Membrane</keyword>
<feature type="non-terminal residue" evidence="2">
    <location>
        <position position="107"/>
    </location>
</feature>
<proteinExistence type="predicted"/>